<protein>
    <submittedName>
        <fullName evidence="1">Uncharacterized protein</fullName>
    </submittedName>
</protein>
<dbReference type="EMBL" id="MUIZ01000001">
    <property type="protein sequence ID" value="OUK05210.1"/>
    <property type="molecule type" value="Genomic_DNA"/>
</dbReference>
<evidence type="ECO:0000313" key="2">
    <source>
        <dbReference type="Proteomes" id="UP000194606"/>
    </source>
</evidence>
<reference evidence="1 2" key="1">
    <citation type="submission" date="2017-02" db="EMBL/GenBank/DDBJ databases">
        <authorList>
            <person name="Peterson S.W."/>
        </authorList>
    </citation>
    <scope>NUCLEOTIDE SEQUENCE [LARGE SCALE GENOMIC DNA]</scope>
    <source>
        <strain evidence="1">159469</strain>
    </source>
</reference>
<sequence>MEIFKSLLPKYFSNKEKKNMIIPSLNVEGAEDFGIEDDFSMLEKDMTTYHGMNDLENAFMEKFDHDPQMIEVFNFIATFTNVQKMQLNNYFYSYASSFRNFSESKQKKQLQRVLTQLQKGRFILKSYIPSPSDRKIPSFTLSQYGFQLAVHMRSKLKLDGYIRNPSMIEYFKERSTLVRKQWVNVDIFLAAQTLKNIAGYKNRFTKVQEPGKSPLFIKESQAVISLEMQNGKICNLITYTVLPEQGFKYISVVAEQWGIIAQDYTDHPIPGLGGDLNFLAIIVYSQEEALKIAQAIGDKVPAGPVFIVLDMMQKESILEAFQFWEEGELLSFSKFMGLQSKGAEGVA</sequence>
<gene>
    <name evidence="1" type="ORF">BZZ03_00395</name>
</gene>
<comment type="caution">
    <text evidence="1">The sequence shown here is derived from an EMBL/GenBank/DDBJ whole genome shotgun (WGS) entry which is preliminary data.</text>
</comment>
<name>A0A252CFS8_9LACT</name>
<dbReference type="AlphaFoldDB" id="A0A252CFS8"/>
<proteinExistence type="predicted"/>
<evidence type="ECO:0000313" key="1">
    <source>
        <dbReference type="EMBL" id="OUK05210.1"/>
    </source>
</evidence>
<organism evidence="1 2">
    <name type="scientific">Lactococcus petauri</name>
    <dbReference type="NCBI Taxonomy" id="1940789"/>
    <lineage>
        <taxon>Bacteria</taxon>
        <taxon>Bacillati</taxon>
        <taxon>Bacillota</taxon>
        <taxon>Bacilli</taxon>
        <taxon>Lactobacillales</taxon>
        <taxon>Streptococcaceae</taxon>
        <taxon>Lactococcus</taxon>
    </lineage>
</organism>
<accession>A0A252CFS8</accession>
<dbReference type="Proteomes" id="UP000194606">
    <property type="component" value="Unassembled WGS sequence"/>
</dbReference>
<dbReference type="RefSeq" id="WP_086581960.1">
    <property type="nucleotide sequence ID" value="NZ_MUIZ01000001.1"/>
</dbReference>